<name>A0A1B6IGT9_9HEMI</name>
<dbReference type="AlphaFoldDB" id="A0A1B6IGT9"/>
<keyword evidence="5" id="KW-0735">Signal-anchor</keyword>
<keyword evidence="4 10" id="KW-0812">Transmembrane</keyword>
<dbReference type="Pfam" id="PF06990">
    <property type="entry name" value="Gal-3-0_sulfotr"/>
    <property type="match status" value="1"/>
</dbReference>
<dbReference type="Gene3D" id="3.40.50.300">
    <property type="entry name" value="P-loop containing nucleotide triphosphate hydrolases"/>
    <property type="match status" value="1"/>
</dbReference>
<organism evidence="11">
    <name type="scientific">Homalodisca liturata</name>
    <dbReference type="NCBI Taxonomy" id="320908"/>
    <lineage>
        <taxon>Eukaryota</taxon>
        <taxon>Metazoa</taxon>
        <taxon>Ecdysozoa</taxon>
        <taxon>Arthropoda</taxon>
        <taxon>Hexapoda</taxon>
        <taxon>Insecta</taxon>
        <taxon>Pterygota</taxon>
        <taxon>Neoptera</taxon>
        <taxon>Paraneoptera</taxon>
        <taxon>Hemiptera</taxon>
        <taxon>Auchenorrhyncha</taxon>
        <taxon>Membracoidea</taxon>
        <taxon>Cicadellidae</taxon>
        <taxon>Cicadellinae</taxon>
        <taxon>Proconiini</taxon>
        <taxon>Homalodisca</taxon>
    </lineage>
</organism>
<dbReference type="GO" id="GO:0000139">
    <property type="term" value="C:Golgi membrane"/>
    <property type="evidence" value="ECO:0007669"/>
    <property type="project" value="UniProtKB-SubCell"/>
</dbReference>
<evidence type="ECO:0000256" key="5">
    <source>
        <dbReference type="ARBA" id="ARBA00022968"/>
    </source>
</evidence>
<sequence>VVIRHPVVAGLLALVLTLYSFHLLVISENAEVKMDVESAGYEAAEIKERTNIFFLKAHKCASSTVQNILMRFGLERGLAFVLPTANNYIGNPDPFSPDMIDDTLATSSGKYHIFTHHTRYSRESALEVMFEDSAFVTILRHPADVYESIYSYYNFEKMFNISFTELLKRPEKVTKINRRYYNRVGFNQMSFDLGFLEEDFTSKVKVSEFIKKIDAEFDLVMMSEWMEASLVLLADLMNWPLDYVVSLKLNSRPSNSIYLMSPSEREIVLSWNSVDYRLYTHFLNKFRKRIREYGEDRMKEDIQKLLTLNAKLHFRCVKSLNNRGFGHTQAYKLRDEADRLCYYAARGELAFTEDLRKIQWHKVKVIDKLESLLSDYEDEIA</sequence>
<dbReference type="PANTHER" id="PTHR14647:SF87">
    <property type="entry name" value="PUTATIVE-RELATED"/>
    <property type="match status" value="1"/>
</dbReference>
<feature type="transmembrane region" description="Helical" evidence="10">
    <location>
        <begin position="6"/>
        <end position="26"/>
    </location>
</feature>
<comment type="similarity">
    <text evidence="2">Belongs to the galactose-3-O-sulfotransferase family.</text>
</comment>
<evidence type="ECO:0000256" key="7">
    <source>
        <dbReference type="ARBA" id="ARBA00023034"/>
    </source>
</evidence>
<evidence type="ECO:0000256" key="4">
    <source>
        <dbReference type="ARBA" id="ARBA00022692"/>
    </source>
</evidence>
<keyword evidence="3" id="KW-0808">Transferase</keyword>
<evidence type="ECO:0000256" key="1">
    <source>
        <dbReference type="ARBA" id="ARBA00004323"/>
    </source>
</evidence>
<evidence type="ECO:0000256" key="9">
    <source>
        <dbReference type="ARBA" id="ARBA00023180"/>
    </source>
</evidence>
<accession>A0A1B6IGT9</accession>
<dbReference type="GO" id="GO:0001733">
    <property type="term" value="F:galactosylceramide sulfotransferase activity"/>
    <property type="evidence" value="ECO:0007669"/>
    <property type="project" value="InterPro"/>
</dbReference>
<comment type="subcellular location">
    <subcellularLocation>
        <location evidence="1">Golgi apparatus membrane</location>
        <topology evidence="1">Single-pass type II membrane protein</topology>
    </subcellularLocation>
</comment>
<evidence type="ECO:0000256" key="6">
    <source>
        <dbReference type="ARBA" id="ARBA00022989"/>
    </source>
</evidence>
<dbReference type="InterPro" id="IPR027417">
    <property type="entry name" value="P-loop_NTPase"/>
</dbReference>
<evidence type="ECO:0000256" key="2">
    <source>
        <dbReference type="ARBA" id="ARBA00008124"/>
    </source>
</evidence>
<evidence type="ECO:0000256" key="10">
    <source>
        <dbReference type="SAM" id="Phobius"/>
    </source>
</evidence>
<dbReference type="PANTHER" id="PTHR14647">
    <property type="entry name" value="GALACTOSE-3-O-SULFOTRANSFERASE"/>
    <property type="match status" value="1"/>
</dbReference>
<dbReference type="SUPFAM" id="SSF52540">
    <property type="entry name" value="P-loop containing nucleoside triphosphate hydrolases"/>
    <property type="match status" value="1"/>
</dbReference>
<evidence type="ECO:0000256" key="3">
    <source>
        <dbReference type="ARBA" id="ARBA00022679"/>
    </source>
</evidence>
<keyword evidence="9" id="KW-0325">Glycoprotein</keyword>
<dbReference type="EMBL" id="GECU01021577">
    <property type="protein sequence ID" value="JAS86129.1"/>
    <property type="molecule type" value="Transcribed_RNA"/>
</dbReference>
<protein>
    <submittedName>
        <fullName evidence="11">Uncharacterized protein</fullName>
    </submittedName>
</protein>
<feature type="non-terminal residue" evidence="11">
    <location>
        <position position="1"/>
    </location>
</feature>
<keyword evidence="8 10" id="KW-0472">Membrane</keyword>
<evidence type="ECO:0000313" key="11">
    <source>
        <dbReference type="EMBL" id="JAS86129.1"/>
    </source>
</evidence>
<proteinExistence type="inferred from homology"/>
<reference evidence="11" key="1">
    <citation type="submission" date="2015-11" db="EMBL/GenBank/DDBJ databases">
        <title>De novo transcriptome assembly of four potential Pierce s Disease insect vectors from Arizona vineyards.</title>
        <authorList>
            <person name="Tassone E.E."/>
        </authorList>
    </citation>
    <scope>NUCLEOTIDE SEQUENCE</scope>
</reference>
<dbReference type="InterPro" id="IPR009729">
    <property type="entry name" value="Gal-3-0_sulfotransfrase"/>
</dbReference>
<keyword evidence="6 10" id="KW-1133">Transmembrane helix</keyword>
<dbReference type="GO" id="GO:0009247">
    <property type="term" value="P:glycolipid biosynthetic process"/>
    <property type="evidence" value="ECO:0007669"/>
    <property type="project" value="InterPro"/>
</dbReference>
<evidence type="ECO:0000256" key="8">
    <source>
        <dbReference type="ARBA" id="ARBA00023136"/>
    </source>
</evidence>
<keyword evidence="7" id="KW-0333">Golgi apparatus</keyword>
<gene>
    <name evidence="11" type="ORF">g.18815</name>
</gene>